<feature type="transmembrane region" description="Helical" evidence="6">
    <location>
        <begin position="265"/>
        <end position="285"/>
    </location>
</feature>
<feature type="transmembrane region" description="Helical" evidence="6">
    <location>
        <begin position="431"/>
        <end position="450"/>
    </location>
</feature>
<feature type="transmembrane region" description="Helical" evidence="6">
    <location>
        <begin position="153"/>
        <end position="174"/>
    </location>
</feature>
<name>A0ABT9XHB1_9BACL</name>
<feature type="transmembrane region" description="Helical" evidence="6">
    <location>
        <begin position="315"/>
        <end position="342"/>
    </location>
</feature>
<evidence type="ECO:0000256" key="6">
    <source>
        <dbReference type="SAM" id="Phobius"/>
    </source>
</evidence>
<dbReference type="Gene3D" id="1.20.1740.10">
    <property type="entry name" value="Amino acid/polyamine transporter I"/>
    <property type="match status" value="1"/>
</dbReference>
<organism evidence="7 8">
    <name type="scientific">Alicyclobacillus cycloheptanicus</name>
    <dbReference type="NCBI Taxonomy" id="1457"/>
    <lineage>
        <taxon>Bacteria</taxon>
        <taxon>Bacillati</taxon>
        <taxon>Bacillota</taxon>
        <taxon>Bacilli</taxon>
        <taxon>Bacillales</taxon>
        <taxon>Alicyclobacillaceae</taxon>
        <taxon>Alicyclobacillus</taxon>
    </lineage>
</organism>
<evidence type="ECO:0000313" key="7">
    <source>
        <dbReference type="EMBL" id="MDQ0189500.1"/>
    </source>
</evidence>
<comment type="caution">
    <text evidence="7">The sequence shown here is derived from an EMBL/GenBank/DDBJ whole genome shotgun (WGS) entry which is preliminary data.</text>
</comment>
<dbReference type="InterPro" id="IPR002293">
    <property type="entry name" value="AA/rel_permease1"/>
</dbReference>
<keyword evidence="2" id="KW-0813">Transport</keyword>
<reference evidence="7 8" key="1">
    <citation type="submission" date="2023-07" db="EMBL/GenBank/DDBJ databases">
        <title>Genomic Encyclopedia of Type Strains, Phase IV (KMG-IV): sequencing the most valuable type-strain genomes for metagenomic binning, comparative biology and taxonomic classification.</title>
        <authorList>
            <person name="Goeker M."/>
        </authorList>
    </citation>
    <scope>NUCLEOTIDE SEQUENCE [LARGE SCALE GENOMIC DNA]</scope>
    <source>
        <strain evidence="7 8">DSM 4006</strain>
    </source>
</reference>
<dbReference type="RefSeq" id="WP_274456305.1">
    <property type="nucleotide sequence ID" value="NZ_CP067097.1"/>
</dbReference>
<evidence type="ECO:0000256" key="4">
    <source>
        <dbReference type="ARBA" id="ARBA00022989"/>
    </source>
</evidence>
<feature type="transmembrane region" description="Helical" evidence="6">
    <location>
        <begin position="388"/>
        <end position="410"/>
    </location>
</feature>
<dbReference type="Pfam" id="PF13520">
    <property type="entry name" value="AA_permease_2"/>
    <property type="match status" value="1"/>
</dbReference>
<evidence type="ECO:0000256" key="2">
    <source>
        <dbReference type="ARBA" id="ARBA00022448"/>
    </source>
</evidence>
<dbReference type="PANTHER" id="PTHR45649">
    <property type="entry name" value="AMINO-ACID PERMEASE BAT1"/>
    <property type="match status" value="1"/>
</dbReference>
<keyword evidence="4 6" id="KW-1133">Transmembrane helix</keyword>
<evidence type="ECO:0000256" key="5">
    <source>
        <dbReference type="ARBA" id="ARBA00023136"/>
    </source>
</evidence>
<proteinExistence type="predicted"/>
<keyword evidence="5 6" id="KW-0472">Membrane</keyword>
<feature type="transmembrane region" description="Helical" evidence="6">
    <location>
        <begin position="227"/>
        <end position="244"/>
    </location>
</feature>
<sequence length="516" mass="55720">MARGSAEQLKRDEELLRKLGYRQDLARAMSGFSNFAISFTIISVLSGCLTLFAFGLTSAGTTAASIGWPIVAVCVMTVALSMAEIASAYPTAGGLYYWASKLGGPAWGWFTAWFNLIGEVAVTAGILYGLAIFVDALINQFAPGFPASGHAGAVATLVIYAIILLAGAFLNFSGVNVVSMLNSISAWWHVVGVIVIVAALLFFAPIHPHPWHFAYTSGESRSGFPNWYGFLIGLLLAQYTFTGYDASAHVSEETVGADKSAPRGIILSVAVSAIAGYVLLMGFVVSMPDISHTLGSTNPVLYILTTRLGRSVGTALFLVALVAEFFCGTASITANSRMIYAFARDRGIPGWRRWSKINKAKHVPANAIWLAITCAFILALPALFSTVIYAAVTSIATVGLYVAYVIPTFLRRIHPERLPEGAFKLGRWGNFIGWFAVVWVVFICILFMLPTTGPITISNFNFTPVVLLIVFACLIPWWFVSVRHWFRGPIRDVDEAPVAAVNEGSVPFGEQLGLDE</sequence>
<gene>
    <name evidence="7" type="ORF">J2S03_001332</name>
</gene>
<feature type="transmembrane region" description="Helical" evidence="6">
    <location>
        <begin position="107"/>
        <end position="133"/>
    </location>
</feature>
<evidence type="ECO:0000313" key="8">
    <source>
        <dbReference type="Proteomes" id="UP001232973"/>
    </source>
</evidence>
<feature type="transmembrane region" description="Helical" evidence="6">
    <location>
        <begin position="462"/>
        <end position="480"/>
    </location>
</feature>
<evidence type="ECO:0000256" key="1">
    <source>
        <dbReference type="ARBA" id="ARBA00004141"/>
    </source>
</evidence>
<keyword evidence="3 6" id="KW-0812">Transmembrane</keyword>
<protein>
    <submittedName>
        <fullName evidence="7">Amino acid transporter</fullName>
    </submittedName>
</protein>
<accession>A0ABT9XHB1</accession>
<dbReference type="EMBL" id="JAUSTP010000008">
    <property type="protein sequence ID" value="MDQ0189500.1"/>
    <property type="molecule type" value="Genomic_DNA"/>
</dbReference>
<feature type="transmembrane region" description="Helical" evidence="6">
    <location>
        <begin position="32"/>
        <end position="54"/>
    </location>
</feature>
<dbReference type="PANTHER" id="PTHR45649:SF26">
    <property type="entry name" value="OS04G0435100 PROTEIN"/>
    <property type="match status" value="1"/>
</dbReference>
<evidence type="ECO:0000256" key="3">
    <source>
        <dbReference type="ARBA" id="ARBA00022692"/>
    </source>
</evidence>
<comment type="subcellular location">
    <subcellularLocation>
        <location evidence="1">Membrane</location>
        <topology evidence="1">Multi-pass membrane protein</topology>
    </subcellularLocation>
</comment>
<feature type="transmembrane region" description="Helical" evidence="6">
    <location>
        <begin position="186"/>
        <end position="207"/>
    </location>
</feature>
<feature type="transmembrane region" description="Helical" evidence="6">
    <location>
        <begin position="66"/>
        <end position="86"/>
    </location>
</feature>
<dbReference type="PIRSF" id="PIRSF006060">
    <property type="entry name" value="AA_transporter"/>
    <property type="match status" value="1"/>
</dbReference>
<feature type="transmembrane region" description="Helical" evidence="6">
    <location>
        <begin position="363"/>
        <end position="382"/>
    </location>
</feature>
<keyword evidence="8" id="KW-1185">Reference proteome</keyword>
<dbReference type="Proteomes" id="UP001232973">
    <property type="component" value="Unassembled WGS sequence"/>
</dbReference>